<dbReference type="InterPro" id="IPR013740">
    <property type="entry name" value="Redoxin"/>
</dbReference>
<keyword evidence="2" id="KW-0575">Peroxidase</keyword>
<comment type="caution">
    <text evidence="6">The sequence shown here is derived from an EMBL/GenBank/DDBJ whole genome shotgun (WGS) entry which is preliminary data.</text>
</comment>
<comment type="similarity">
    <text evidence="1">Belongs to the peroxiredoxin family. Prx5 subfamily.</text>
</comment>
<dbReference type="SUPFAM" id="SSF52833">
    <property type="entry name" value="Thioredoxin-like"/>
    <property type="match status" value="2"/>
</dbReference>
<keyword evidence="3" id="KW-0049">Antioxidant</keyword>
<dbReference type="Gene3D" id="3.40.30.10">
    <property type="entry name" value="Glutaredoxin"/>
    <property type="match status" value="2"/>
</dbReference>
<feature type="domain" description="Redoxin" evidence="5">
    <location>
        <begin position="172"/>
        <end position="270"/>
    </location>
</feature>
<evidence type="ECO:0000259" key="5">
    <source>
        <dbReference type="Pfam" id="PF08534"/>
    </source>
</evidence>
<name>A0ABP0RGN9_9DINO</name>
<evidence type="ECO:0000256" key="2">
    <source>
        <dbReference type="ARBA" id="ARBA00022559"/>
    </source>
</evidence>
<accession>A0ABP0RGN9</accession>
<organism evidence="6 8">
    <name type="scientific">Durusdinium trenchii</name>
    <dbReference type="NCBI Taxonomy" id="1381693"/>
    <lineage>
        <taxon>Eukaryota</taxon>
        <taxon>Sar</taxon>
        <taxon>Alveolata</taxon>
        <taxon>Dinophyceae</taxon>
        <taxon>Suessiales</taxon>
        <taxon>Symbiodiniaceae</taxon>
        <taxon>Durusdinium</taxon>
    </lineage>
</organism>
<dbReference type="PANTHER" id="PTHR10430">
    <property type="entry name" value="PEROXIREDOXIN"/>
    <property type="match status" value="1"/>
</dbReference>
<evidence type="ECO:0000256" key="4">
    <source>
        <dbReference type="ARBA" id="ARBA00023002"/>
    </source>
</evidence>
<dbReference type="InterPro" id="IPR037944">
    <property type="entry name" value="PRX5-like"/>
</dbReference>
<keyword evidence="4" id="KW-0560">Oxidoreductase</keyword>
<proteinExistence type="inferred from homology"/>
<evidence type="ECO:0000313" key="6">
    <source>
        <dbReference type="EMBL" id="CAK9099538.1"/>
    </source>
</evidence>
<evidence type="ECO:0000256" key="3">
    <source>
        <dbReference type="ARBA" id="ARBA00022862"/>
    </source>
</evidence>
<reference evidence="6 8" key="1">
    <citation type="submission" date="2024-02" db="EMBL/GenBank/DDBJ databases">
        <authorList>
            <person name="Chen Y."/>
            <person name="Shah S."/>
            <person name="Dougan E. K."/>
            <person name="Thang M."/>
            <person name="Chan C."/>
        </authorList>
    </citation>
    <scope>NUCLEOTIDE SEQUENCE [LARGE SCALE GENOMIC DNA]</scope>
</reference>
<evidence type="ECO:0000313" key="8">
    <source>
        <dbReference type="Proteomes" id="UP001642484"/>
    </source>
</evidence>
<evidence type="ECO:0000256" key="1">
    <source>
        <dbReference type="ARBA" id="ARBA00010505"/>
    </source>
</evidence>
<dbReference type="PANTHER" id="PTHR10430:SF16">
    <property type="entry name" value="PEROXIREDOXIN-5, MITOCHONDRIAL"/>
    <property type="match status" value="1"/>
</dbReference>
<keyword evidence="8" id="KW-1185">Reference proteome</keyword>
<dbReference type="InterPro" id="IPR036249">
    <property type="entry name" value="Thioredoxin-like_sf"/>
</dbReference>
<dbReference type="Proteomes" id="UP001642484">
    <property type="component" value="Unassembled WGS sequence"/>
</dbReference>
<dbReference type="EMBL" id="CAXAMN010025984">
    <property type="protein sequence ID" value="CAK9099664.1"/>
    <property type="molecule type" value="Genomic_DNA"/>
</dbReference>
<protein>
    <recommendedName>
        <fullName evidence="5">Redoxin domain-containing protein</fullName>
    </recommendedName>
</protein>
<gene>
    <name evidence="6" type="ORF">CCMP2556_LOCUS47098</name>
    <name evidence="7" type="ORF">CCMP2556_LOCUS47145</name>
</gene>
<dbReference type="EMBL" id="CAXAMN010025973">
    <property type="protein sequence ID" value="CAK9099538.1"/>
    <property type="molecule type" value="Genomic_DNA"/>
</dbReference>
<evidence type="ECO:0000313" key="7">
    <source>
        <dbReference type="EMBL" id="CAK9099664.1"/>
    </source>
</evidence>
<feature type="domain" description="Redoxin" evidence="5">
    <location>
        <begin position="15"/>
        <end position="144"/>
    </location>
</feature>
<sequence length="291" mass="31446">MGNNVCAAETPSISKGQKIPDVTLDKGFPPKKVPLSEIIGGKKVVMTVPGYLAKQAELKAKGVSDVIVYCVNDSAVMDGWGKDLNVDGSMVSMYGDSGSILTRAIGMELKDAGVMQALGNPRCKRHTMIVEDMVVKEMFVAFSEDDPAGDAKPETTFVYNILQQRPPHLPSRKVPGYLAKQAELKSKGVSDVIVYCVNDSAVMDAWAKDQKVEGSILSFYGDSASKLTKEIGMELTDSRVMEALGNPRCKRHAIIADDMEVKEIFVAASEDDPAGDGKPESTFVDNVLKHL</sequence>
<dbReference type="Pfam" id="PF08534">
    <property type="entry name" value="Redoxin"/>
    <property type="match status" value="2"/>
</dbReference>